<gene>
    <name evidence="1" type="ORF">LCGC14_2422480</name>
</gene>
<dbReference type="AlphaFoldDB" id="A0A0F9BPD0"/>
<name>A0A0F9BPD0_9ZZZZ</name>
<protein>
    <submittedName>
        <fullName evidence="1">Uncharacterized protein</fullName>
    </submittedName>
</protein>
<accession>A0A0F9BPD0</accession>
<sequence length="123" mass="13847">MARLSTSERNKEIVTAIFTGEQTTAQMASKYKLTQTTIKGICRKFSHTVLDPRVGEVALANPRMWVMGQMHAFNPSALITRKGMQIFEEMRKDDQVKAALWFKKLAAVSSGWEIVSPEGKDEL</sequence>
<comment type="caution">
    <text evidence="1">The sequence shown here is derived from an EMBL/GenBank/DDBJ whole genome shotgun (WGS) entry which is preliminary data.</text>
</comment>
<dbReference type="EMBL" id="LAZR01036869">
    <property type="protein sequence ID" value="KKL23729.1"/>
    <property type="molecule type" value="Genomic_DNA"/>
</dbReference>
<proteinExistence type="predicted"/>
<evidence type="ECO:0000313" key="1">
    <source>
        <dbReference type="EMBL" id="KKL23729.1"/>
    </source>
</evidence>
<organism evidence="1">
    <name type="scientific">marine sediment metagenome</name>
    <dbReference type="NCBI Taxonomy" id="412755"/>
    <lineage>
        <taxon>unclassified sequences</taxon>
        <taxon>metagenomes</taxon>
        <taxon>ecological metagenomes</taxon>
    </lineage>
</organism>
<reference evidence="1" key="1">
    <citation type="journal article" date="2015" name="Nature">
        <title>Complex archaea that bridge the gap between prokaryotes and eukaryotes.</title>
        <authorList>
            <person name="Spang A."/>
            <person name="Saw J.H."/>
            <person name="Jorgensen S.L."/>
            <person name="Zaremba-Niedzwiedzka K."/>
            <person name="Martijn J."/>
            <person name="Lind A.E."/>
            <person name="van Eijk R."/>
            <person name="Schleper C."/>
            <person name="Guy L."/>
            <person name="Ettema T.J."/>
        </authorList>
    </citation>
    <scope>NUCLEOTIDE SEQUENCE</scope>
</reference>